<comment type="caution">
    <text evidence="1">The sequence shown here is derived from an EMBL/GenBank/DDBJ whole genome shotgun (WGS) entry which is preliminary data.</text>
</comment>
<keyword evidence="2" id="KW-1185">Reference proteome</keyword>
<organism evidence="1 2">
    <name type="scientific">Rhodanobacter caeni</name>
    <dbReference type="NCBI Taxonomy" id="657654"/>
    <lineage>
        <taxon>Bacteria</taxon>
        <taxon>Pseudomonadati</taxon>
        <taxon>Pseudomonadota</taxon>
        <taxon>Gammaproteobacteria</taxon>
        <taxon>Lysobacterales</taxon>
        <taxon>Rhodanobacteraceae</taxon>
        <taxon>Rhodanobacter</taxon>
    </lineage>
</organism>
<proteinExistence type="predicted"/>
<evidence type="ECO:0000313" key="1">
    <source>
        <dbReference type="EMBL" id="GAA0260329.1"/>
    </source>
</evidence>
<accession>A0ABN0UST3</accession>
<sequence>MSALPCINSMHADSHAHRLGVEAEIEAEIERRTAEKKAAYRLDVEILSDAFGDVAATLGEYDKRYSRTQNPVAASFLTAVFNATDDLECMRLIRDGMARYIDDMAADEASDEVHS</sequence>
<protein>
    <submittedName>
        <fullName evidence="1">Uncharacterized protein</fullName>
    </submittedName>
</protein>
<reference evidence="1 2" key="1">
    <citation type="journal article" date="2019" name="Int. J. Syst. Evol. Microbiol.">
        <title>The Global Catalogue of Microorganisms (GCM) 10K type strain sequencing project: providing services to taxonomists for standard genome sequencing and annotation.</title>
        <authorList>
            <consortium name="The Broad Institute Genomics Platform"/>
            <consortium name="The Broad Institute Genome Sequencing Center for Infectious Disease"/>
            <person name="Wu L."/>
            <person name="Ma J."/>
        </authorList>
    </citation>
    <scope>NUCLEOTIDE SEQUENCE [LARGE SCALE GENOMIC DNA]</scope>
    <source>
        <strain evidence="1 2">JCM 16242</strain>
    </source>
</reference>
<evidence type="ECO:0000313" key="2">
    <source>
        <dbReference type="Proteomes" id="UP001500657"/>
    </source>
</evidence>
<dbReference type="EMBL" id="BAAAFO010000004">
    <property type="protein sequence ID" value="GAA0260329.1"/>
    <property type="molecule type" value="Genomic_DNA"/>
</dbReference>
<name>A0ABN0UST3_9GAMM</name>
<dbReference type="Proteomes" id="UP001500657">
    <property type="component" value="Unassembled WGS sequence"/>
</dbReference>
<gene>
    <name evidence="1" type="ORF">GCM10009126_27200</name>
</gene>
<dbReference type="RefSeq" id="WP_343883331.1">
    <property type="nucleotide sequence ID" value="NZ_BAAAFO010000004.1"/>
</dbReference>